<evidence type="ECO:0000256" key="2">
    <source>
        <dbReference type="ARBA" id="ARBA00022737"/>
    </source>
</evidence>
<feature type="region of interest" description="Disordered" evidence="5">
    <location>
        <begin position="1"/>
        <end position="31"/>
    </location>
</feature>
<dbReference type="PROSITE" id="PS01180">
    <property type="entry name" value="CUB"/>
    <property type="match status" value="2"/>
</dbReference>
<dbReference type="InterPro" id="IPR035976">
    <property type="entry name" value="Sushi/SCR/CCP_sf"/>
</dbReference>
<keyword evidence="9" id="KW-1185">Reference proteome</keyword>
<dbReference type="STRING" id="75743.A0A401NR01"/>
<dbReference type="SMART" id="SM00032">
    <property type="entry name" value="CCP"/>
    <property type="match status" value="3"/>
</dbReference>
<evidence type="ECO:0000256" key="1">
    <source>
        <dbReference type="ARBA" id="ARBA00022659"/>
    </source>
</evidence>
<feature type="domain" description="Sushi" evidence="7">
    <location>
        <begin position="13"/>
        <end position="69"/>
    </location>
</feature>
<keyword evidence="3" id="KW-1015">Disulfide bond</keyword>
<dbReference type="InterPro" id="IPR000436">
    <property type="entry name" value="Sushi_SCR_CCP_dom"/>
</dbReference>
<dbReference type="Pfam" id="PF00431">
    <property type="entry name" value="CUB"/>
    <property type="match status" value="3"/>
</dbReference>
<gene>
    <name evidence="8" type="ORF">scyTo_0013182</name>
</gene>
<feature type="domain" description="Sushi" evidence="7">
    <location>
        <begin position="116"/>
        <end position="177"/>
    </location>
</feature>
<sequence>MGFRVVSQVGATLRAEGPNGTRSGDSREPRDSVVFQCDPGYALRGAATITCVQIDNRFFWQPDPPTCIAPCGGNLTGPTGIILSPFYPEPYPHGKECDWKVTVSPDYVISLTFQRESCFDPGTIKNGTRVGTYLKLGSTVTFYCDSGYEIVGYSTLTCIMGGDGKPSWNKPVPSCSVVFGQFTYFQTALNDVVEVHDGPTQHSRLLSSLSGSHTGESLPLATSNQVLMKFSAKSHATAKGFHFVYQAVPRTSATQCSSVPEPRYGRRIGNDFAVGAIIRFECNPGYAVQGSKNIECLAVPDALAQWNDSAPSCSVPCGGNLTERKGTILSPGFPDPYQNSLNCLWKITVPEGAGIQVSD</sequence>
<evidence type="ECO:0000313" key="8">
    <source>
        <dbReference type="EMBL" id="GCB63272.1"/>
    </source>
</evidence>
<dbReference type="OMA" id="FQRESCF"/>
<name>A0A401NR01_SCYTO</name>
<dbReference type="CDD" id="cd00033">
    <property type="entry name" value="CCP"/>
    <property type="match status" value="2"/>
</dbReference>
<dbReference type="InterPro" id="IPR051277">
    <property type="entry name" value="SEZ6_CSMD_C4BPB_Regulators"/>
</dbReference>
<accession>A0A401NR01</accession>
<dbReference type="SUPFAM" id="SSF57535">
    <property type="entry name" value="Complement control module/SCR domain"/>
    <property type="match status" value="3"/>
</dbReference>
<organism evidence="8 9">
    <name type="scientific">Scyliorhinus torazame</name>
    <name type="common">Cloudy catshark</name>
    <name type="synonym">Catulus torazame</name>
    <dbReference type="NCBI Taxonomy" id="75743"/>
    <lineage>
        <taxon>Eukaryota</taxon>
        <taxon>Metazoa</taxon>
        <taxon>Chordata</taxon>
        <taxon>Craniata</taxon>
        <taxon>Vertebrata</taxon>
        <taxon>Chondrichthyes</taxon>
        <taxon>Elasmobranchii</taxon>
        <taxon>Galeomorphii</taxon>
        <taxon>Galeoidea</taxon>
        <taxon>Carcharhiniformes</taxon>
        <taxon>Scyliorhinidae</taxon>
        <taxon>Scyliorhinus</taxon>
    </lineage>
</organism>
<dbReference type="InterPro" id="IPR035914">
    <property type="entry name" value="Sperma_CUB_dom_sf"/>
</dbReference>
<dbReference type="AlphaFoldDB" id="A0A401NR01"/>
<evidence type="ECO:0000256" key="5">
    <source>
        <dbReference type="SAM" id="MobiDB-lite"/>
    </source>
</evidence>
<protein>
    <submittedName>
        <fullName evidence="8">Uncharacterized protein</fullName>
    </submittedName>
</protein>
<dbReference type="InterPro" id="IPR000859">
    <property type="entry name" value="CUB_dom"/>
</dbReference>
<dbReference type="SMART" id="SM00042">
    <property type="entry name" value="CUB"/>
    <property type="match status" value="1"/>
</dbReference>
<dbReference type="PANTHER" id="PTHR45656:SF6">
    <property type="entry name" value="CUB AND SUSHI DOMAIN-CONTAINING PROTEIN 2"/>
    <property type="match status" value="1"/>
</dbReference>
<feature type="domain" description="CUB" evidence="6">
    <location>
        <begin position="71"/>
        <end position="248"/>
    </location>
</feature>
<keyword evidence="1 4" id="KW-0768">Sushi</keyword>
<dbReference type="EMBL" id="BFAA01006634">
    <property type="protein sequence ID" value="GCB63272.1"/>
    <property type="molecule type" value="Genomic_DNA"/>
</dbReference>
<reference evidence="8 9" key="1">
    <citation type="journal article" date="2018" name="Nat. Ecol. Evol.">
        <title>Shark genomes provide insights into elasmobranch evolution and the origin of vertebrates.</title>
        <authorList>
            <person name="Hara Y"/>
            <person name="Yamaguchi K"/>
            <person name="Onimaru K"/>
            <person name="Kadota M"/>
            <person name="Koyanagi M"/>
            <person name="Keeley SD"/>
            <person name="Tatsumi K"/>
            <person name="Tanaka K"/>
            <person name="Motone F"/>
            <person name="Kageyama Y"/>
            <person name="Nozu R"/>
            <person name="Adachi N"/>
            <person name="Nishimura O"/>
            <person name="Nakagawa R"/>
            <person name="Tanegashima C"/>
            <person name="Kiyatake I"/>
            <person name="Matsumoto R"/>
            <person name="Murakumo K"/>
            <person name="Nishida K"/>
            <person name="Terakita A"/>
            <person name="Kuratani S"/>
            <person name="Sato K"/>
            <person name="Hyodo S Kuraku.S."/>
        </authorList>
    </citation>
    <scope>NUCLEOTIDE SEQUENCE [LARGE SCALE GENOMIC DNA]</scope>
</reference>
<evidence type="ECO:0000259" key="7">
    <source>
        <dbReference type="PROSITE" id="PS50923"/>
    </source>
</evidence>
<feature type="domain" description="Sushi" evidence="7">
    <location>
        <begin position="254"/>
        <end position="315"/>
    </location>
</feature>
<dbReference type="CDD" id="cd00041">
    <property type="entry name" value="CUB"/>
    <property type="match status" value="2"/>
</dbReference>
<dbReference type="PROSITE" id="PS50923">
    <property type="entry name" value="SUSHI"/>
    <property type="match status" value="3"/>
</dbReference>
<dbReference type="SUPFAM" id="SSF49854">
    <property type="entry name" value="Spermadhesin, CUB domain"/>
    <property type="match status" value="2"/>
</dbReference>
<dbReference type="Pfam" id="PF00084">
    <property type="entry name" value="Sushi"/>
    <property type="match status" value="3"/>
</dbReference>
<proteinExistence type="predicted"/>
<dbReference type="OrthoDB" id="5804959at2759"/>
<dbReference type="FunFam" id="2.10.70.10:FF:000002">
    <property type="entry name" value="CUB and Sushi multiple domains 3"/>
    <property type="match status" value="2"/>
</dbReference>
<evidence type="ECO:0000313" key="9">
    <source>
        <dbReference type="Proteomes" id="UP000288216"/>
    </source>
</evidence>
<keyword evidence="2" id="KW-0677">Repeat</keyword>
<dbReference type="Gene3D" id="2.10.70.10">
    <property type="entry name" value="Complement Module, domain 1"/>
    <property type="match status" value="3"/>
</dbReference>
<comment type="caution">
    <text evidence="8">The sequence shown here is derived from an EMBL/GenBank/DDBJ whole genome shotgun (WGS) entry which is preliminary data.</text>
</comment>
<dbReference type="PANTHER" id="PTHR45656">
    <property type="entry name" value="PROTEIN CBR-CLEC-78"/>
    <property type="match status" value="1"/>
</dbReference>
<comment type="caution">
    <text evidence="4">Lacks conserved residue(s) required for the propagation of feature annotation.</text>
</comment>
<evidence type="ECO:0000256" key="3">
    <source>
        <dbReference type="ARBA" id="ARBA00023157"/>
    </source>
</evidence>
<evidence type="ECO:0000259" key="6">
    <source>
        <dbReference type="PROSITE" id="PS01180"/>
    </source>
</evidence>
<dbReference type="Gene3D" id="2.60.120.290">
    <property type="entry name" value="Spermadhesin, CUB domain"/>
    <property type="match status" value="2"/>
</dbReference>
<evidence type="ECO:0000256" key="4">
    <source>
        <dbReference type="PROSITE-ProRule" id="PRU00302"/>
    </source>
</evidence>
<dbReference type="Proteomes" id="UP000288216">
    <property type="component" value="Unassembled WGS sequence"/>
</dbReference>
<feature type="domain" description="CUB" evidence="6">
    <location>
        <begin position="317"/>
        <end position="359"/>
    </location>
</feature>